<evidence type="ECO:0000259" key="4">
    <source>
        <dbReference type="Pfam" id="PF04500"/>
    </source>
</evidence>
<evidence type="ECO:0000313" key="6">
    <source>
        <dbReference type="Proteomes" id="UP001516400"/>
    </source>
</evidence>
<organism evidence="5 6">
    <name type="scientific">Cryptolaemus montrouzieri</name>
    <dbReference type="NCBI Taxonomy" id="559131"/>
    <lineage>
        <taxon>Eukaryota</taxon>
        <taxon>Metazoa</taxon>
        <taxon>Ecdysozoa</taxon>
        <taxon>Arthropoda</taxon>
        <taxon>Hexapoda</taxon>
        <taxon>Insecta</taxon>
        <taxon>Pterygota</taxon>
        <taxon>Neoptera</taxon>
        <taxon>Endopterygota</taxon>
        <taxon>Coleoptera</taxon>
        <taxon>Polyphaga</taxon>
        <taxon>Cucujiformia</taxon>
        <taxon>Coccinelloidea</taxon>
        <taxon>Coccinellidae</taxon>
        <taxon>Scymninae</taxon>
        <taxon>Scymnini</taxon>
        <taxon>Cryptolaemus</taxon>
    </lineage>
</organism>
<dbReference type="Gene3D" id="2.20.25.240">
    <property type="match status" value="1"/>
</dbReference>
<reference evidence="5 6" key="1">
    <citation type="journal article" date="2021" name="BMC Biol.">
        <title>Horizontally acquired antibacterial genes associated with adaptive radiation of ladybird beetles.</title>
        <authorList>
            <person name="Li H.S."/>
            <person name="Tang X.F."/>
            <person name="Huang Y.H."/>
            <person name="Xu Z.Y."/>
            <person name="Chen M.L."/>
            <person name="Du X.Y."/>
            <person name="Qiu B.Y."/>
            <person name="Chen P.T."/>
            <person name="Zhang W."/>
            <person name="Slipinski A."/>
            <person name="Escalona H.E."/>
            <person name="Waterhouse R.M."/>
            <person name="Zwick A."/>
            <person name="Pang H."/>
        </authorList>
    </citation>
    <scope>NUCLEOTIDE SEQUENCE [LARGE SCALE GENOMIC DNA]</scope>
    <source>
        <strain evidence="5">SYSU2018</strain>
    </source>
</reference>
<gene>
    <name evidence="5" type="ORF">HHI36_012681</name>
</gene>
<sequence length="101" mass="11960">MKLFSENIYIERGTKNPKIILDRSSFIINRKKTDRTLWICSKYRRTNCKARLVTFGRNVKLTYGHNHSPDVTNEMLKSMIPQKAHIIRCYVTCNEKHVCRS</sequence>
<evidence type="ECO:0000256" key="1">
    <source>
        <dbReference type="ARBA" id="ARBA00022723"/>
    </source>
</evidence>
<evidence type="ECO:0000313" key="5">
    <source>
        <dbReference type="EMBL" id="KAL3277330.1"/>
    </source>
</evidence>
<keyword evidence="1" id="KW-0479">Metal-binding</keyword>
<protein>
    <recommendedName>
        <fullName evidence="4">FLYWCH-type domain-containing protein</fullName>
    </recommendedName>
</protein>
<keyword evidence="3" id="KW-0862">Zinc</keyword>
<evidence type="ECO:0000256" key="3">
    <source>
        <dbReference type="ARBA" id="ARBA00022833"/>
    </source>
</evidence>
<feature type="domain" description="FLYWCH-type" evidence="4">
    <location>
        <begin position="11"/>
        <end position="67"/>
    </location>
</feature>
<dbReference type="EMBL" id="JABFTP020000103">
    <property type="protein sequence ID" value="KAL3277330.1"/>
    <property type="molecule type" value="Genomic_DNA"/>
</dbReference>
<accession>A0ABD2NFL6</accession>
<keyword evidence="2" id="KW-0863">Zinc-finger</keyword>
<dbReference type="Proteomes" id="UP001516400">
    <property type="component" value="Unassembled WGS sequence"/>
</dbReference>
<comment type="caution">
    <text evidence="5">The sequence shown here is derived from an EMBL/GenBank/DDBJ whole genome shotgun (WGS) entry which is preliminary data.</text>
</comment>
<keyword evidence="6" id="KW-1185">Reference proteome</keyword>
<proteinExistence type="predicted"/>
<dbReference type="InterPro" id="IPR007588">
    <property type="entry name" value="Znf_FLYWCH"/>
</dbReference>
<dbReference type="AlphaFoldDB" id="A0ABD2NFL6"/>
<dbReference type="GO" id="GO:0008270">
    <property type="term" value="F:zinc ion binding"/>
    <property type="evidence" value="ECO:0007669"/>
    <property type="project" value="UniProtKB-KW"/>
</dbReference>
<name>A0ABD2NFL6_9CUCU</name>
<evidence type="ECO:0000256" key="2">
    <source>
        <dbReference type="ARBA" id="ARBA00022771"/>
    </source>
</evidence>
<dbReference type="Pfam" id="PF04500">
    <property type="entry name" value="FLYWCH"/>
    <property type="match status" value="1"/>
</dbReference>